<proteinExistence type="predicted"/>
<organism evidence="1 2">
    <name type="scientific">Pocillopora meandrina</name>
    <dbReference type="NCBI Taxonomy" id="46732"/>
    <lineage>
        <taxon>Eukaryota</taxon>
        <taxon>Metazoa</taxon>
        <taxon>Cnidaria</taxon>
        <taxon>Anthozoa</taxon>
        <taxon>Hexacorallia</taxon>
        <taxon>Scleractinia</taxon>
        <taxon>Astrocoeniina</taxon>
        <taxon>Pocilloporidae</taxon>
        <taxon>Pocillopora</taxon>
    </lineage>
</organism>
<name>A0AAU9XU77_9CNID</name>
<gene>
    <name evidence="1" type="ORF">PMEA_00029366</name>
</gene>
<protein>
    <submittedName>
        <fullName evidence="1">Uncharacterized protein</fullName>
    </submittedName>
</protein>
<sequence>MNNDELCCARAILVAKAIADEDPQLKLGKDSHCPLQKKLVQTLHEEARIILNEYQFVVVSAEHGHAIVHKGPQSNKQIVLLMHDGNFDVITKLPGFFYSV</sequence>
<dbReference type="AlphaFoldDB" id="A0AAU9XU77"/>
<reference evidence="1 2" key="1">
    <citation type="submission" date="2022-05" db="EMBL/GenBank/DDBJ databases">
        <authorList>
            <consortium name="Genoscope - CEA"/>
            <person name="William W."/>
        </authorList>
    </citation>
    <scope>NUCLEOTIDE SEQUENCE [LARGE SCALE GENOMIC DNA]</scope>
</reference>
<dbReference type="Proteomes" id="UP001159428">
    <property type="component" value="Unassembled WGS sequence"/>
</dbReference>
<comment type="caution">
    <text evidence="1">The sequence shown here is derived from an EMBL/GenBank/DDBJ whole genome shotgun (WGS) entry which is preliminary data.</text>
</comment>
<keyword evidence="2" id="KW-1185">Reference proteome</keyword>
<evidence type="ECO:0000313" key="1">
    <source>
        <dbReference type="EMBL" id="CAH3156131.1"/>
    </source>
</evidence>
<accession>A0AAU9XU77</accession>
<dbReference type="EMBL" id="CALNXJ010000060">
    <property type="protein sequence ID" value="CAH3156131.1"/>
    <property type="molecule type" value="Genomic_DNA"/>
</dbReference>
<evidence type="ECO:0000313" key="2">
    <source>
        <dbReference type="Proteomes" id="UP001159428"/>
    </source>
</evidence>